<dbReference type="OrthoDB" id="9804695at2"/>
<dbReference type="PANTHER" id="PTHR33303">
    <property type="entry name" value="CYTOPLASMIC PROTEIN-RELATED"/>
    <property type="match status" value="1"/>
</dbReference>
<dbReference type="PANTHER" id="PTHR33303:SF2">
    <property type="entry name" value="COA-BINDING DOMAIN-CONTAINING PROTEIN"/>
    <property type="match status" value="1"/>
</dbReference>
<dbReference type="InterPro" id="IPR036291">
    <property type="entry name" value="NAD(P)-bd_dom_sf"/>
</dbReference>
<organism evidence="2 3">
    <name type="scientific">Rubricoccus marinus</name>
    <dbReference type="NCBI Taxonomy" id="716817"/>
    <lineage>
        <taxon>Bacteria</taxon>
        <taxon>Pseudomonadati</taxon>
        <taxon>Rhodothermota</taxon>
        <taxon>Rhodothermia</taxon>
        <taxon>Rhodothermales</taxon>
        <taxon>Rubricoccaceae</taxon>
        <taxon>Rubricoccus</taxon>
    </lineage>
</organism>
<accession>A0A259U1H8</accession>
<dbReference type="EMBL" id="MQWB01000001">
    <property type="protein sequence ID" value="OZC03796.1"/>
    <property type="molecule type" value="Genomic_DNA"/>
</dbReference>
<dbReference type="FunCoup" id="A0A259U1H8">
    <property type="interactions" value="120"/>
</dbReference>
<dbReference type="InterPro" id="IPR003781">
    <property type="entry name" value="CoA-bd"/>
</dbReference>
<dbReference type="SMART" id="SM00881">
    <property type="entry name" value="CoA_binding"/>
    <property type="match status" value="1"/>
</dbReference>
<evidence type="ECO:0000313" key="3">
    <source>
        <dbReference type="Proteomes" id="UP000216446"/>
    </source>
</evidence>
<dbReference type="RefSeq" id="WP_094549561.1">
    <property type="nucleotide sequence ID" value="NZ_MQWB01000001.1"/>
</dbReference>
<evidence type="ECO:0000313" key="2">
    <source>
        <dbReference type="EMBL" id="OZC03796.1"/>
    </source>
</evidence>
<gene>
    <name evidence="2" type="ORF">BSZ36_12855</name>
</gene>
<reference evidence="2 3" key="1">
    <citation type="submission" date="2016-11" db="EMBL/GenBank/DDBJ databases">
        <title>Study of marine rhodopsin-containing bacteria.</title>
        <authorList>
            <person name="Yoshizawa S."/>
            <person name="Kumagai Y."/>
            <person name="Kogure K."/>
        </authorList>
    </citation>
    <scope>NUCLEOTIDE SEQUENCE [LARGE SCALE GENOMIC DNA]</scope>
    <source>
        <strain evidence="2 3">SG-29</strain>
    </source>
</reference>
<feature type="domain" description="CoA-binding" evidence="1">
    <location>
        <begin position="10"/>
        <end position="109"/>
    </location>
</feature>
<comment type="caution">
    <text evidence="2">The sequence shown here is derived from an EMBL/GenBank/DDBJ whole genome shotgun (WGS) entry which is preliminary data.</text>
</comment>
<dbReference type="AlphaFoldDB" id="A0A259U1H8"/>
<name>A0A259U1H8_9BACT</name>
<dbReference type="SUPFAM" id="SSF51735">
    <property type="entry name" value="NAD(P)-binding Rossmann-fold domains"/>
    <property type="match status" value="1"/>
</dbReference>
<evidence type="ECO:0000259" key="1">
    <source>
        <dbReference type="SMART" id="SM00881"/>
    </source>
</evidence>
<dbReference type="InParanoid" id="A0A259U1H8"/>
<protein>
    <submittedName>
        <fullName evidence="2">CoA-binding protein</fullName>
    </submittedName>
</protein>
<sequence length="140" mass="15307">MQSPDLADSLASAHTIAVVGCSPRAYQTSHRIAQYLLDAGYRVVPINPFHDEILGQTAYPDLQSIPEEVEIDIVNVFRRSEHTEGVVHDAAARAAATGRHPLVWTQLGVHSPEAQAAAEAADLPYVAERCIMVDHRRFLG</sequence>
<dbReference type="Proteomes" id="UP000216446">
    <property type="component" value="Unassembled WGS sequence"/>
</dbReference>
<dbReference type="Pfam" id="PF13380">
    <property type="entry name" value="CoA_binding_2"/>
    <property type="match status" value="1"/>
</dbReference>
<dbReference type="Gene3D" id="3.40.50.720">
    <property type="entry name" value="NAD(P)-binding Rossmann-like Domain"/>
    <property type="match status" value="1"/>
</dbReference>
<proteinExistence type="predicted"/>
<keyword evidence="3" id="KW-1185">Reference proteome</keyword>